<keyword evidence="2" id="KW-0449">Lipoprotein</keyword>
<dbReference type="EMBL" id="JAQQPO010000048">
    <property type="protein sequence ID" value="MDC7961494.1"/>
    <property type="molecule type" value="Genomic_DNA"/>
</dbReference>
<proteinExistence type="predicted"/>
<evidence type="ECO:0000313" key="3">
    <source>
        <dbReference type="EMBL" id="RHH39596.1"/>
    </source>
</evidence>
<accession>A0A1Y4PE23</accession>
<dbReference type="Proteomes" id="UP000283329">
    <property type="component" value="Unassembled WGS sequence"/>
</dbReference>
<dbReference type="Pfam" id="PF16407">
    <property type="entry name" value="PKD_2"/>
    <property type="match status" value="1"/>
</dbReference>
<comment type="caution">
    <text evidence="3">The sequence shown here is derived from an EMBL/GenBank/DDBJ whole genome shotgun (WGS) entry which is preliminary data.</text>
</comment>
<name>A0A1Y4PE23_BACOV</name>
<feature type="signal peptide" evidence="1">
    <location>
        <begin position="1"/>
        <end position="21"/>
    </location>
</feature>
<dbReference type="Proteomes" id="UP001215078">
    <property type="component" value="Unassembled WGS sequence"/>
</dbReference>
<dbReference type="RefSeq" id="WP_004326459.1">
    <property type="nucleotide sequence ID" value="NZ_BAABYV010000001.1"/>
</dbReference>
<dbReference type="InterPro" id="IPR032183">
    <property type="entry name" value="PKD-like"/>
</dbReference>
<dbReference type="PROSITE" id="PS51257">
    <property type="entry name" value="PROKAR_LIPOPROTEIN"/>
    <property type="match status" value="1"/>
</dbReference>
<gene>
    <name evidence="3" type="ORF">DW206_24060</name>
    <name evidence="2" type="ORF">PQ628_25165</name>
</gene>
<evidence type="ECO:0000313" key="2">
    <source>
        <dbReference type="EMBL" id="MDC7961494.1"/>
    </source>
</evidence>
<feature type="chain" id="PRO_5042691743" evidence="1">
    <location>
        <begin position="22"/>
        <end position="559"/>
    </location>
</feature>
<evidence type="ECO:0000313" key="4">
    <source>
        <dbReference type="Proteomes" id="UP000283329"/>
    </source>
</evidence>
<dbReference type="AlphaFoldDB" id="A0A1Y4PE23"/>
<dbReference type="EMBL" id="QRJR01000040">
    <property type="protein sequence ID" value="RHH39596.1"/>
    <property type="molecule type" value="Genomic_DNA"/>
</dbReference>
<evidence type="ECO:0000256" key="1">
    <source>
        <dbReference type="SAM" id="SignalP"/>
    </source>
</evidence>
<sequence length="559" mass="62084">MKKYIFISPLLLCLLSLYSCYDDSSTLATNNIGNITFTEKQSELYVGSMEELTLIPDIQIAEGTNTDALTYEWALTETPVTSSSSYNFEYEIISTDPQLNYIVERPVSTSPYTLLLTITDTVHDNLQYTKYWKIYVQSTFLDGLLISDTQNGTTSDLTLINNQAFTVNYNKDEQIFRKILTSLNGQPFNGLMQTLVYEVMGYGSSIQTNQVWTILGDATLARFNCLDYTQNGQFEDQSLIIDKPNGLQVLSAFQSHSNFYINTSNNLYTLASSTVNRFSGPAGALSSYKVNNNVIAYSPNTGHVSNSLSGADQQHLTFYDKERASFITCNGSGQFMQVKSFDANNNFDPNKLPNQTAISAVVFEDMSQIVFLMKDDTNGTYSIYTFSRYIGEEGHYDGDNWIVTSPSQPASARNKYTIPSEGTALLDKAISIFFSNRNLLLYVTTTDGIYTINYGAGSTATVSTTAKYTPQSGEIITKAKMYQQGLYNYNCNLIVGDNPTVPQTEWNNKAIIVTTQSSEYEGKVHIIPITQVASGTLDPSKAKTYDGFGKILDVTTTGY</sequence>
<keyword evidence="1" id="KW-0732">Signal</keyword>
<reference evidence="3 4" key="1">
    <citation type="submission" date="2018-08" db="EMBL/GenBank/DDBJ databases">
        <title>A genome reference for cultivated species of the human gut microbiota.</title>
        <authorList>
            <person name="Zou Y."/>
            <person name="Xue W."/>
            <person name="Luo G."/>
        </authorList>
    </citation>
    <scope>NUCLEOTIDE SEQUENCE [LARGE SCALE GENOMIC DNA]</scope>
    <source>
        <strain evidence="3 4">AM17-48</strain>
    </source>
</reference>
<reference evidence="2" key="2">
    <citation type="submission" date="2022-10" db="EMBL/GenBank/DDBJ databases">
        <title>Human gut microbiome strain richness.</title>
        <authorList>
            <person name="Chen-Liaw A."/>
        </authorList>
    </citation>
    <scope>NUCLEOTIDE SEQUENCE</scope>
    <source>
        <strain evidence="2">RTP21484st1_H8_RTP21484_190118</strain>
    </source>
</reference>
<protein>
    <submittedName>
        <fullName evidence="2">PKD-like family lipoprotein</fullName>
    </submittedName>
</protein>
<organism evidence="3 4">
    <name type="scientific">Bacteroides ovatus</name>
    <dbReference type="NCBI Taxonomy" id="28116"/>
    <lineage>
        <taxon>Bacteria</taxon>
        <taxon>Pseudomonadati</taxon>
        <taxon>Bacteroidota</taxon>
        <taxon>Bacteroidia</taxon>
        <taxon>Bacteroidales</taxon>
        <taxon>Bacteroidaceae</taxon>
        <taxon>Bacteroides</taxon>
    </lineage>
</organism>